<dbReference type="InterPro" id="IPR025923">
    <property type="entry name" value="YodL-like_dom"/>
</dbReference>
<dbReference type="Proteomes" id="UP000182121">
    <property type="component" value="Unassembled WGS sequence"/>
</dbReference>
<feature type="domain" description="DUF4316" evidence="3">
    <location>
        <begin position="138"/>
        <end position="179"/>
    </location>
</feature>
<feature type="domain" description="YodL-like" evidence="2">
    <location>
        <begin position="33"/>
        <end position="134"/>
    </location>
</feature>
<evidence type="ECO:0000259" key="2">
    <source>
        <dbReference type="Pfam" id="PF14191"/>
    </source>
</evidence>
<dbReference type="EMBL" id="FOIO01000045">
    <property type="protein sequence ID" value="SEU00906.1"/>
    <property type="molecule type" value="Genomic_DNA"/>
</dbReference>
<dbReference type="Pfam" id="PF14195">
    <property type="entry name" value="DUF4316"/>
    <property type="match status" value="1"/>
</dbReference>
<evidence type="ECO:0008006" key="6">
    <source>
        <dbReference type="Google" id="ProtNLM"/>
    </source>
</evidence>
<dbReference type="RefSeq" id="WP_074663527.1">
    <property type="nucleotide sequence ID" value="NZ_FOIO01000045.1"/>
</dbReference>
<sequence length="200" mass="22950">MSQEKIERWNEVDGNLDNDEKLQAFLDSTTDAYAILQLRRTDETVYERFESYETLKRQGKEPDIDHYDVVYVAPLSSYTDQTAMLEGLYTKFNVERPEDFRGHSLSVSDIVALKTDAVVSFHYVDSIGFQELQGFMKPENYLKNAEMAMEDDYGMLDGVINNGKAPATEERSSVLAQLKEQPVLDSPHKPPKAHLEREME</sequence>
<reference evidence="4 5" key="1">
    <citation type="submission" date="2016-10" db="EMBL/GenBank/DDBJ databases">
        <authorList>
            <person name="Varghese N."/>
            <person name="Submissions S."/>
        </authorList>
    </citation>
    <scope>NUCLEOTIDE SEQUENCE [LARGE SCALE GENOMIC DNA]</scope>
    <source>
        <strain evidence="4 5">NLAE-zl-C196</strain>
    </source>
</reference>
<feature type="region of interest" description="Disordered" evidence="1">
    <location>
        <begin position="164"/>
        <end position="200"/>
    </location>
</feature>
<protein>
    <recommendedName>
        <fullName evidence="6">DUF4316 domain-containing protein</fullName>
    </recommendedName>
</protein>
<organism evidence="4 5">
    <name type="scientific">Enterocloster clostridioformis</name>
    <dbReference type="NCBI Taxonomy" id="1531"/>
    <lineage>
        <taxon>Bacteria</taxon>
        <taxon>Bacillati</taxon>
        <taxon>Bacillota</taxon>
        <taxon>Clostridia</taxon>
        <taxon>Lachnospirales</taxon>
        <taxon>Lachnospiraceae</taxon>
        <taxon>Enterocloster</taxon>
    </lineage>
</organism>
<accession>A0A1I0IUI8</accession>
<evidence type="ECO:0000259" key="3">
    <source>
        <dbReference type="Pfam" id="PF14195"/>
    </source>
</evidence>
<name>A0A1I0IUI8_9FIRM</name>
<dbReference type="AlphaFoldDB" id="A0A1I0IUI8"/>
<proteinExistence type="predicted"/>
<dbReference type="InterPro" id="IPR025465">
    <property type="entry name" value="DUF4316"/>
</dbReference>
<evidence type="ECO:0000256" key="1">
    <source>
        <dbReference type="SAM" id="MobiDB-lite"/>
    </source>
</evidence>
<dbReference type="Pfam" id="PF14191">
    <property type="entry name" value="YodL"/>
    <property type="match status" value="1"/>
</dbReference>
<evidence type="ECO:0000313" key="4">
    <source>
        <dbReference type="EMBL" id="SEU00906.1"/>
    </source>
</evidence>
<gene>
    <name evidence="4" type="ORF">SAMN05216521_104515</name>
</gene>
<comment type="caution">
    <text evidence="4">The sequence shown here is derived from an EMBL/GenBank/DDBJ whole genome shotgun (WGS) entry which is preliminary data.</text>
</comment>
<evidence type="ECO:0000313" key="5">
    <source>
        <dbReference type="Proteomes" id="UP000182121"/>
    </source>
</evidence>